<protein>
    <recommendedName>
        <fullName evidence="1">CinA-like protein</fullName>
    </recommendedName>
</protein>
<dbReference type="InterPro" id="IPR036653">
    <property type="entry name" value="CinA-like_C"/>
</dbReference>
<dbReference type="InterPro" id="IPR008135">
    <property type="entry name" value="Competence-induced_CinA"/>
</dbReference>
<dbReference type="RefSeq" id="WP_166519723.1">
    <property type="nucleotide sequence ID" value="NZ_JAAABJ010000534.1"/>
</dbReference>
<dbReference type="PANTHER" id="PTHR13939">
    <property type="entry name" value="NICOTINAMIDE-NUCLEOTIDE AMIDOHYDROLASE PNCC"/>
    <property type="match status" value="1"/>
</dbReference>
<comment type="similarity">
    <text evidence="1">Belongs to the CinA family.</text>
</comment>
<evidence type="ECO:0000256" key="1">
    <source>
        <dbReference type="HAMAP-Rule" id="MF_00226"/>
    </source>
</evidence>
<dbReference type="SUPFAM" id="SSF53218">
    <property type="entry name" value="Molybdenum cofactor biosynthesis proteins"/>
    <property type="match status" value="1"/>
</dbReference>
<sequence length="420" mass="46970">MKTATIITIGDEILSGNTVDTNSNFIAQQLKDIGIKVRYIFTISDEVEEIVQCLQKAVEASDLIITTGGLGPTKDDKTKQAYARFFKDKISFSEELYHKLGAYLYKKGRSELLALNKSQCEVLSTAKIFENSYGTAPCQLLERQGKLTFCLPGVPFEVKPLIKDQILPYLKQRWELHTIYTRIVSVVGLPESLLSNRIEDWELALPPHVSLSYLPVGSRVKLRLTATGKDRKELEEEVDQLLHPLRVLIGDNVIAWSEDAIENILASILWDRGLNISTVESCTSGQIARLLTSVPGSSRYYKGGIIPYLTHVKSQLLGISEDLIKKHSVVSKEVAVELARSCRDLFHTDIAISSTGVAGPDKGEDGKEVGTLYYAIAKGEEIRSFDLYLPGLERNDFVNMAVQKIIETLIVWLEEDNRTY</sequence>
<dbReference type="NCBIfam" id="TIGR00177">
    <property type="entry name" value="molyb_syn"/>
    <property type="match status" value="1"/>
</dbReference>
<dbReference type="InterPro" id="IPR008136">
    <property type="entry name" value="CinA_C"/>
</dbReference>
<dbReference type="Gene3D" id="3.40.980.10">
    <property type="entry name" value="MoaB/Mog-like domain"/>
    <property type="match status" value="1"/>
</dbReference>
<accession>A0A845PUE5</accession>
<dbReference type="CDD" id="cd00885">
    <property type="entry name" value="cinA"/>
    <property type="match status" value="1"/>
</dbReference>
<reference evidence="3 4" key="1">
    <citation type="submission" date="2019-11" db="EMBL/GenBank/DDBJ databases">
        <title>Characterization of Elizabethkingia argenteiflava sp. nov., isolated from inner surface of Soybean Pods.</title>
        <authorList>
            <person name="Mo S."/>
        </authorList>
    </citation>
    <scope>NUCLEOTIDE SEQUENCE [LARGE SCALE GENOMIC DNA]</scope>
    <source>
        <strain evidence="3 4">YB22</strain>
    </source>
</reference>
<dbReference type="SMART" id="SM00852">
    <property type="entry name" value="MoCF_biosynth"/>
    <property type="match status" value="1"/>
</dbReference>
<dbReference type="InterPro" id="IPR036425">
    <property type="entry name" value="MoaB/Mog-like_dom_sf"/>
</dbReference>
<dbReference type="PIRSF" id="PIRSF006728">
    <property type="entry name" value="CinA"/>
    <property type="match status" value="1"/>
</dbReference>
<dbReference type="NCBIfam" id="TIGR00200">
    <property type="entry name" value="cinA_nterm"/>
    <property type="match status" value="1"/>
</dbReference>
<dbReference type="Pfam" id="PF02464">
    <property type="entry name" value="CinA"/>
    <property type="match status" value="1"/>
</dbReference>
<dbReference type="Pfam" id="PF00994">
    <property type="entry name" value="MoCF_biosynth"/>
    <property type="match status" value="1"/>
</dbReference>
<dbReference type="NCBIfam" id="TIGR00199">
    <property type="entry name" value="PncC_domain"/>
    <property type="match status" value="1"/>
</dbReference>
<name>A0A845PUE5_9FLAO</name>
<proteinExistence type="inferred from homology"/>
<dbReference type="InterPro" id="IPR001453">
    <property type="entry name" value="MoaB/Mog_dom"/>
</dbReference>
<evidence type="ECO:0000313" key="3">
    <source>
        <dbReference type="EMBL" id="NAW51444.1"/>
    </source>
</evidence>
<keyword evidence="4" id="KW-1185">Reference proteome</keyword>
<dbReference type="SUPFAM" id="SSF142433">
    <property type="entry name" value="CinA-like"/>
    <property type="match status" value="1"/>
</dbReference>
<dbReference type="Proteomes" id="UP000553459">
    <property type="component" value="Unassembled WGS sequence"/>
</dbReference>
<evidence type="ECO:0000313" key="4">
    <source>
        <dbReference type="Proteomes" id="UP000553459"/>
    </source>
</evidence>
<evidence type="ECO:0000259" key="2">
    <source>
        <dbReference type="SMART" id="SM00852"/>
    </source>
</evidence>
<dbReference type="InterPro" id="IPR050101">
    <property type="entry name" value="CinA"/>
</dbReference>
<dbReference type="AlphaFoldDB" id="A0A845PUE5"/>
<feature type="domain" description="MoaB/Mog" evidence="2">
    <location>
        <begin position="5"/>
        <end position="173"/>
    </location>
</feature>
<dbReference type="HAMAP" id="MF_00226_B">
    <property type="entry name" value="CinA_B"/>
    <property type="match status" value="1"/>
</dbReference>
<dbReference type="Gene3D" id="3.90.950.20">
    <property type="entry name" value="CinA-like"/>
    <property type="match status" value="1"/>
</dbReference>
<dbReference type="PANTHER" id="PTHR13939:SF0">
    <property type="entry name" value="NMN AMIDOHYDROLASE-LIKE PROTEIN YFAY"/>
    <property type="match status" value="1"/>
</dbReference>
<comment type="caution">
    <text evidence="3">The sequence shown here is derived from an EMBL/GenBank/DDBJ whole genome shotgun (WGS) entry which is preliminary data.</text>
</comment>
<gene>
    <name evidence="3" type="ORF">GNY06_08640</name>
</gene>
<dbReference type="EMBL" id="JAAABJ010000534">
    <property type="protein sequence ID" value="NAW51444.1"/>
    <property type="molecule type" value="Genomic_DNA"/>
</dbReference>
<dbReference type="InterPro" id="IPR041424">
    <property type="entry name" value="CinA_KH"/>
</dbReference>
<organism evidence="3 4">
    <name type="scientific">Elizabethkingia argenteiflava</name>
    <dbReference type="NCBI Taxonomy" id="2681556"/>
    <lineage>
        <taxon>Bacteria</taxon>
        <taxon>Pseudomonadati</taxon>
        <taxon>Bacteroidota</taxon>
        <taxon>Flavobacteriia</taxon>
        <taxon>Flavobacteriales</taxon>
        <taxon>Weeksellaceae</taxon>
        <taxon>Elizabethkingia</taxon>
    </lineage>
</organism>
<dbReference type="Pfam" id="PF18146">
    <property type="entry name" value="CinA_KH"/>
    <property type="match status" value="1"/>
</dbReference>